<evidence type="ECO:0000313" key="2">
    <source>
        <dbReference type="EMBL" id="CAF1576089.1"/>
    </source>
</evidence>
<comment type="caution">
    <text evidence="2">The sequence shown here is derived from an EMBL/GenBank/DDBJ whole genome shotgun (WGS) entry which is preliminary data.</text>
</comment>
<evidence type="ECO:0000259" key="1">
    <source>
        <dbReference type="PROSITE" id="PS50181"/>
    </source>
</evidence>
<gene>
    <name evidence="2" type="ORF">XAT740_LOCUS44974</name>
</gene>
<protein>
    <recommendedName>
        <fullName evidence="1">F-box domain-containing protein</fullName>
    </recommendedName>
</protein>
<reference evidence="2" key="1">
    <citation type="submission" date="2021-02" db="EMBL/GenBank/DDBJ databases">
        <authorList>
            <person name="Nowell W R."/>
        </authorList>
    </citation>
    <scope>NUCLEOTIDE SEQUENCE</scope>
</reference>
<dbReference type="Proteomes" id="UP000663828">
    <property type="component" value="Unassembled WGS sequence"/>
</dbReference>
<proteinExistence type="predicted"/>
<dbReference type="EMBL" id="CAJNOR010005784">
    <property type="protein sequence ID" value="CAF1576089.1"/>
    <property type="molecule type" value="Genomic_DNA"/>
</dbReference>
<keyword evidence="3" id="KW-1185">Reference proteome</keyword>
<feature type="domain" description="F-box" evidence="1">
    <location>
        <begin position="28"/>
        <end position="78"/>
    </location>
</feature>
<name>A0A815YZH3_ADIRI</name>
<dbReference type="AlphaFoldDB" id="A0A815YZH3"/>
<dbReference type="InterPro" id="IPR001810">
    <property type="entry name" value="F-box_dom"/>
</dbReference>
<accession>A0A815YZH3</accession>
<evidence type="ECO:0000313" key="3">
    <source>
        <dbReference type="Proteomes" id="UP000663828"/>
    </source>
</evidence>
<organism evidence="2 3">
    <name type="scientific">Adineta ricciae</name>
    <name type="common">Rotifer</name>
    <dbReference type="NCBI Taxonomy" id="249248"/>
    <lineage>
        <taxon>Eukaryota</taxon>
        <taxon>Metazoa</taxon>
        <taxon>Spiralia</taxon>
        <taxon>Gnathifera</taxon>
        <taxon>Rotifera</taxon>
        <taxon>Eurotatoria</taxon>
        <taxon>Bdelloidea</taxon>
        <taxon>Adinetida</taxon>
        <taxon>Adinetidae</taxon>
        <taxon>Adineta</taxon>
    </lineage>
</organism>
<dbReference type="PROSITE" id="PS50181">
    <property type="entry name" value="FBOX"/>
    <property type="match status" value="1"/>
</dbReference>
<sequence>MTDKRQYTPPYTASNKKVLCLKRSKYDSTVMEDLPTELLFEMFTYLNSVDVIHCFTPLNQRFRFLVQAQQNKFDFKSVSKAKMKRFIHEHNTLGVLQWKILRLSDDEHTPGQIAFFFEQFPYQQHTSQLEFLSLIHMKPNYAQRILPQLEIFTNLVSLTLGNICGKQIETLNLPLLRSLAITSCKYNKWIQSFQQLKNLNYSIKLDCVHEHSLIWPTTLERLKIYFTQWQANEHVYASLQYLAQLKSLAIYDNSWAKSYPNGNRWQNLIESSLPLLTKFQFCFKFWYDTLSLMDINQILSTFTTPFYQEKRCFVQCDTHSNQFHEAVLYSLPFAFEQFELHTDSFGRSKTTLNDIHLTHENFFRKVKTLIVNVKCDDVNSDLLNDHVQHLVLTRSDILADWLFSMVYVRQLSLCNQIDMLSKDFFYLIKNMPCLDSLNTSFTKLTNLTDEWKNKLIRDQLSAKVRSLNLSFDQNRSYSTLHYVDPHEILSILDFFAEKCEHLTILISSKNIITDSILSTMRKLQSLTVYPKTDDQSIITHDWLRKQDIIKDLDCSFTINNDECTFWISNQ</sequence>
<dbReference type="SUPFAM" id="SSF52058">
    <property type="entry name" value="L domain-like"/>
    <property type="match status" value="1"/>
</dbReference>